<proteinExistence type="predicted"/>
<gene>
    <name evidence="1" type="ORF">CIMG_02561</name>
</gene>
<dbReference type="InParanoid" id="A0A0E1S5N6"/>
<dbReference type="VEuPathDB" id="FungiDB:CIMG_02561"/>
<keyword evidence="2" id="KW-1185">Reference proteome</keyword>
<name>A0A0E1S5N6_COCIM</name>
<dbReference type="EMBL" id="GG704911">
    <property type="protein sequence ID" value="EAS37207.2"/>
    <property type="molecule type" value="Genomic_DNA"/>
</dbReference>
<dbReference type="Proteomes" id="UP000001261">
    <property type="component" value="Unassembled WGS sequence"/>
</dbReference>
<protein>
    <submittedName>
        <fullName evidence="1">Uncharacterized protein</fullName>
    </submittedName>
</protein>
<organism evidence="1 2">
    <name type="scientific">Coccidioides immitis (strain RS)</name>
    <name type="common">Valley fever fungus</name>
    <dbReference type="NCBI Taxonomy" id="246410"/>
    <lineage>
        <taxon>Eukaryota</taxon>
        <taxon>Fungi</taxon>
        <taxon>Dikarya</taxon>
        <taxon>Ascomycota</taxon>
        <taxon>Pezizomycotina</taxon>
        <taxon>Eurotiomycetes</taxon>
        <taxon>Eurotiomycetidae</taxon>
        <taxon>Onygenales</taxon>
        <taxon>Onygenaceae</taxon>
        <taxon>Coccidioides</taxon>
    </lineage>
</organism>
<dbReference type="RefSeq" id="XP_001248790.2">
    <property type="nucleotide sequence ID" value="XM_001248789.2"/>
</dbReference>
<dbReference type="AlphaFoldDB" id="A0A0E1S5N6"/>
<sequence>MCSASEFCRQTQTSKVKRGRQRGNKQATLQITKYSESPSVPEAFWNFPANGSEGFQIRSTDILNYYVLHPMLVAEWIANLQEFNWTFLRTLMPSRLRVSLSRRREDELSTDWAQKEATQKSNQAALVISNCRSVRRTYGSLFHHNRRGRRMQCIAFVMRHTLYTHTDMDEYGEKCF</sequence>
<accession>A0A0E1S5N6</accession>
<evidence type="ECO:0000313" key="2">
    <source>
        <dbReference type="Proteomes" id="UP000001261"/>
    </source>
</evidence>
<dbReference type="KEGG" id="cim:CIMG_02561"/>
<reference evidence="2" key="2">
    <citation type="journal article" date="2010" name="Genome Res.">
        <title>Population genomic sequencing of Coccidioides fungi reveals recent hybridization and transposon control.</title>
        <authorList>
            <person name="Neafsey D.E."/>
            <person name="Barker B.M."/>
            <person name="Sharpton T.J."/>
            <person name="Stajich J.E."/>
            <person name="Park D.J."/>
            <person name="Whiston E."/>
            <person name="Hung C.-Y."/>
            <person name="McMahan C."/>
            <person name="White J."/>
            <person name="Sykes S."/>
            <person name="Heiman D."/>
            <person name="Young S."/>
            <person name="Zeng Q."/>
            <person name="Abouelleil A."/>
            <person name="Aftuck L."/>
            <person name="Bessette D."/>
            <person name="Brown A."/>
            <person name="FitzGerald M."/>
            <person name="Lui A."/>
            <person name="Macdonald J.P."/>
            <person name="Priest M."/>
            <person name="Orbach M.J."/>
            <person name="Galgiani J.N."/>
            <person name="Kirkland T.N."/>
            <person name="Cole G.T."/>
            <person name="Birren B.W."/>
            <person name="Henn M.R."/>
            <person name="Taylor J.W."/>
            <person name="Rounsley S.D."/>
        </authorList>
    </citation>
    <scope>GENOME REANNOTATION</scope>
    <source>
        <strain evidence="2">RS</strain>
    </source>
</reference>
<reference evidence="2" key="1">
    <citation type="journal article" date="2009" name="Genome Res.">
        <title>Comparative genomic analyses of the human fungal pathogens Coccidioides and their relatives.</title>
        <authorList>
            <person name="Sharpton T.J."/>
            <person name="Stajich J.E."/>
            <person name="Rounsley S.D."/>
            <person name="Gardner M.J."/>
            <person name="Wortman J.R."/>
            <person name="Jordar V.S."/>
            <person name="Maiti R."/>
            <person name="Kodira C.D."/>
            <person name="Neafsey D.E."/>
            <person name="Zeng Q."/>
            <person name="Hung C.-Y."/>
            <person name="McMahan C."/>
            <person name="Muszewska A."/>
            <person name="Grynberg M."/>
            <person name="Mandel M.A."/>
            <person name="Kellner E.M."/>
            <person name="Barker B.M."/>
            <person name="Galgiani J.N."/>
            <person name="Orbach M.J."/>
            <person name="Kirkland T.N."/>
            <person name="Cole G.T."/>
            <person name="Henn M.R."/>
            <person name="Birren B.W."/>
            <person name="Taylor J.W."/>
        </authorList>
    </citation>
    <scope>NUCLEOTIDE SEQUENCE [LARGE SCALE GENOMIC DNA]</scope>
    <source>
        <strain evidence="2">RS</strain>
    </source>
</reference>
<dbReference type="GeneID" id="4566435"/>
<evidence type="ECO:0000313" key="1">
    <source>
        <dbReference type="EMBL" id="EAS37207.2"/>
    </source>
</evidence>